<evidence type="ECO:0000256" key="1">
    <source>
        <dbReference type="SAM" id="MobiDB-lite"/>
    </source>
</evidence>
<feature type="region of interest" description="Disordered" evidence="1">
    <location>
        <begin position="189"/>
        <end position="254"/>
    </location>
</feature>
<accession>A0A139IUZ2</accession>
<evidence type="ECO:0000313" key="3">
    <source>
        <dbReference type="EMBL" id="KXT18578.1"/>
    </source>
</evidence>
<proteinExistence type="predicted"/>
<comment type="caution">
    <text evidence="3">The sequence shown here is derived from an EMBL/GenBank/DDBJ whole genome shotgun (WGS) entry which is preliminary data.</text>
</comment>
<feature type="region of interest" description="Disordered" evidence="1">
    <location>
        <begin position="1"/>
        <end position="70"/>
    </location>
</feature>
<name>A0A139IUZ2_9PEZI</name>
<keyword evidence="2" id="KW-0472">Membrane</keyword>
<feature type="transmembrane region" description="Helical" evidence="2">
    <location>
        <begin position="411"/>
        <end position="432"/>
    </location>
</feature>
<gene>
    <name evidence="3" type="ORF">AC579_9794</name>
</gene>
<reference evidence="3 4" key="1">
    <citation type="submission" date="2015-07" db="EMBL/GenBank/DDBJ databases">
        <title>Comparative genomics of the Sigatoka disease complex on banana suggests a link between parallel evolutionary changes in Pseudocercospora fijiensis and Pseudocercospora eumusae and increased virulence on the banana host.</title>
        <authorList>
            <person name="Chang T.-C."/>
            <person name="Salvucci A."/>
            <person name="Crous P.W."/>
            <person name="Stergiopoulos I."/>
        </authorList>
    </citation>
    <scope>NUCLEOTIDE SEQUENCE [LARGE SCALE GENOMIC DNA]</scope>
    <source>
        <strain evidence="3 4">CBS 116634</strain>
    </source>
</reference>
<dbReference type="Proteomes" id="UP000073492">
    <property type="component" value="Unassembled WGS sequence"/>
</dbReference>
<protein>
    <submittedName>
        <fullName evidence="3">Uncharacterized protein</fullName>
    </submittedName>
</protein>
<dbReference type="AlphaFoldDB" id="A0A139IUZ2"/>
<feature type="region of interest" description="Disordered" evidence="1">
    <location>
        <begin position="92"/>
        <end position="123"/>
    </location>
</feature>
<sequence>MSGRQSKDPGTTAVQQEMLGQPGLRKPCIYKDPMQLNTEHSDQRWTSNKNQSIFSDTDCSPGLISPPILDPEELRRYSDISLDPEDWAVLSKWERSKSRPNVTDDVEARQESPDRVPRRQRRSSLVAVEVQHWSREYDPADPDNYDECISPMDMRRFSADIRKPSGQHGPSEALFLSPGVPNMPAARKAALSARPSLSLHQPGPPLKAALSRPQADKKHTHPRHDTRVSRFTDSGIHPSTAKSGRESTSTMSSNKFRLEPRDWCRPGRCGLLPSLPESLNEQSMRPPMPNSMLEFRMYGDPLESRIWDRDSGTAYDVMREAAKSARMYENETEHALSHTSYESEMDTCTRSQELVQAWLNFEEFGPVSWQKGARPKLPSSLYYAWWACNIGLMGLTSFCLVYAVLHYSPETLLLAVLCGTAWLMLVGGACLWRRRLREFDAQRRHSGCTERSPLMPNGRTSV</sequence>
<feature type="transmembrane region" description="Helical" evidence="2">
    <location>
        <begin position="381"/>
        <end position="405"/>
    </location>
</feature>
<keyword evidence="2" id="KW-1133">Transmembrane helix</keyword>
<feature type="compositionally biased region" description="Polar residues" evidence="1">
    <location>
        <begin position="240"/>
        <end position="254"/>
    </location>
</feature>
<dbReference type="OrthoDB" id="3638529at2759"/>
<feature type="compositionally biased region" description="Polar residues" evidence="1">
    <location>
        <begin position="44"/>
        <end position="58"/>
    </location>
</feature>
<feature type="compositionally biased region" description="Basic and acidic residues" evidence="1">
    <location>
        <begin position="106"/>
        <end position="117"/>
    </location>
</feature>
<dbReference type="EMBL" id="LFZO01000005">
    <property type="protein sequence ID" value="KXT18578.1"/>
    <property type="molecule type" value="Genomic_DNA"/>
</dbReference>
<evidence type="ECO:0000256" key="2">
    <source>
        <dbReference type="SAM" id="Phobius"/>
    </source>
</evidence>
<organism evidence="3 4">
    <name type="scientific">Pseudocercospora musae</name>
    <dbReference type="NCBI Taxonomy" id="113226"/>
    <lineage>
        <taxon>Eukaryota</taxon>
        <taxon>Fungi</taxon>
        <taxon>Dikarya</taxon>
        <taxon>Ascomycota</taxon>
        <taxon>Pezizomycotina</taxon>
        <taxon>Dothideomycetes</taxon>
        <taxon>Dothideomycetidae</taxon>
        <taxon>Mycosphaerellales</taxon>
        <taxon>Mycosphaerellaceae</taxon>
        <taxon>Pseudocercospora</taxon>
    </lineage>
</organism>
<evidence type="ECO:0000313" key="4">
    <source>
        <dbReference type="Proteomes" id="UP000073492"/>
    </source>
</evidence>
<keyword evidence="4" id="KW-1185">Reference proteome</keyword>
<keyword evidence="2" id="KW-0812">Transmembrane</keyword>